<comment type="similarity">
    <text evidence="1">Belongs to the ATP-dependent AMP-binding enzyme family.</text>
</comment>
<dbReference type="Pfam" id="PF13193">
    <property type="entry name" value="AMP-binding_C"/>
    <property type="match status" value="1"/>
</dbReference>
<dbReference type="GO" id="GO:0006631">
    <property type="term" value="P:fatty acid metabolic process"/>
    <property type="evidence" value="ECO:0007669"/>
    <property type="project" value="TreeGrafter"/>
</dbReference>
<protein>
    <submittedName>
        <fullName evidence="3">Acyl-activating enzyme 13 (AAE13)</fullName>
    </submittedName>
</protein>
<dbReference type="GO" id="GO:0031956">
    <property type="term" value="F:medium-chain fatty acid-CoA ligase activity"/>
    <property type="evidence" value="ECO:0007669"/>
    <property type="project" value="TreeGrafter"/>
</dbReference>
<evidence type="ECO:0000256" key="1">
    <source>
        <dbReference type="ARBA" id="ARBA00006432"/>
    </source>
</evidence>
<keyword evidence="4" id="KW-1185">Reference proteome</keyword>
<dbReference type="OrthoDB" id="2962993at2759"/>
<feature type="domain" description="AMP-binding enzyme C-terminal" evidence="2">
    <location>
        <begin position="116"/>
        <end position="192"/>
    </location>
</feature>
<organism evidence="3 4">
    <name type="scientific">Reticulomyxa filosa</name>
    <dbReference type="NCBI Taxonomy" id="46433"/>
    <lineage>
        <taxon>Eukaryota</taxon>
        <taxon>Sar</taxon>
        <taxon>Rhizaria</taxon>
        <taxon>Retaria</taxon>
        <taxon>Foraminifera</taxon>
        <taxon>Monothalamids</taxon>
        <taxon>Reticulomyxidae</taxon>
        <taxon>Reticulomyxa</taxon>
    </lineage>
</organism>
<dbReference type="InterPro" id="IPR042099">
    <property type="entry name" value="ANL_N_sf"/>
</dbReference>
<dbReference type="PANTHER" id="PTHR43201">
    <property type="entry name" value="ACYL-COA SYNTHETASE"/>
    <property type="match status" value="1"/>
</dbReference>
<dbReference type="PANTHER" id="PTHR43201:SF8">
    <property type="entry name" value="ACYL-COA SYNTHETASE FAMILY MEMBER 3"/>
    <property type="match status" value="1"/>
</dbReference>
<dbReference type="Proteomes" id="UP000023152">
    <property type="component" value="Unassembled WGS sequence"/>
</dbReference>
<accession>X6N1W9</accession>
<dbReference type="InterPro" id="IPR025110">
    <property type="entry name" value="AMP-bd_C"/>
</dbReference>
<evidence type="ECO:0000313" key="3">
    <source>
        <dbReference type="EMBL" id="ETO20270.1"/>
    </source>
</evidence>
<comment type="caution">
    <text evidence="3">The sequence shown here is derived from an EMBL/GenBank/DDBJ whole genome shotgun (WGS) entry which is preliminary data.</text>
</comment>
<dbReference type="Gene3D" id="3.30.300.30">
    <property type="match status" value="1"/>
</dbReference>
<sequence>MYVYVLRGERYGMTEIGMALSNPYEQSKRQIGSVGMPLPGVECKINKENNELYVKSLSMFKEYYRKPEKTKEEFTKDGWFKTGDIVHTDEKGYFYIDGRASVDIIKYSGYKISALEIERILLQHHAISETCVVGLKDQMYGQIIAAIIVLKSSAGQQQLTEEALKLWCRDKMAHYKIPRKFLFVQTIPRNAMNKVNKKELVVLFDQV</sequence>
<gene>
    <name evidence="3" type="ORF">RFI_16948</name>
</gene>
<dbReference type="Gene3D" id="3.40.50.12780">
    <property type="entry name" value="N-terminal domain of ligase-like"/>
    <property type="match status" value="1"/>
</dbReference>
<reference evidence="3 4" key="1">
    <citation type="journal article" date="2013" name="Curr. Biol.">
        <title>The Genome of the Foraminiferan Reticulomyxa filosa.</title>
        <authorList>
            <person name="Glockner G."/>
            <person name="Hulsmann N."/>
            <person name="Schleicher M."/>
            <person name="Noegel A.A."/>
            <person name="Eichinger L."/>
            <person name="Gallinger C."/>
            <person name="Pawlowski J."/>
            <person name="Sierra R."/>
            <person name="Euteneuer U."/>
            <person name="Pillet L."/>
            <person name="Moustafa A."/>
            <person name="Platzer M."/>
            <person name="Groth M."/>
            <person name="Szafranski K."/>
            <person name="Schliwa M."/>
        </authorList>
    </citation>
    <scope>NUCLEOTIDE SEQUENCE [LARGE SCALE GENOMIC DNA]</scope>
</reference>
<dbReference type="SUPFAM" id="SSF56801">
    <property type="entry name" value="Acetyl-CoA synthetase-like"/>
    <property type="match status" value="1"/>
</dbReference>
<dbReference type="EMBL" id="ASPP01012781">
    <property type="protein sequence ID" value="ETO20270.1"/>
    <property type="molecule type" value="Genomic_DNA"/>
</dbReference>
<dbReference type="InterPro" id="IPR045851">
    <property type="entry name" value="AMP-bd_C_sf"/>
</dbReference>
<evidence type="ECO:0000313" key="4">
    <source>
        <dbReference type="Proteomes" id="UP000023152"/>
    </source>
</evidence>
<name>X6N1W9_RETFI</name>
<evidence type="ECO:0000259" key="2">
    <source>
        <dbReference type="Pfam" id="PF13193"/>
    </source>
</evidence>
<dbReference type="AlphaFoldDB" id="X6N1W9"/>
<dbReference type="OMA" id="IPRNAMN"/>
<proteinExistence type="inferred from homology"/>